<dbReference type="InterPro" id="IPR036388">
    <property type="entry name" value="WH-like_DNA-bd_sf"/>
</dbReference>
<evidence type="ECO:0000313" key="5">
    <source>
        <dbReference type="EMBL" id="NYH94403.1"/>
    </source>
</evidence>
<keyword evidence="1" id="KW-0805">Transcription regulation</keyword>
<dbReference type="InterPro" id="IPR000595">
    <property type="entry name" value="cNMP-bd_dom"/>
</dbReference>
<dbReference type="CDD" id="cd00038">
    <property type="entry name" value="CAP_ED"/>
    <property type="match status" value="1"/>
</dbReference>
<dbReference type="Gene3D" id="2.60.120.10">
    <property type="entry name" value="Jelly Rolls"/>
    <property type="match status" value="1"/>
</dbReference>
<evidence type="ECO:0000256" key="1">
    <source>
        <dbReference type="ARBA" id="ARBA00023015"/>
    </source>
</evidence>
<dbReference type="EMBL" id="JACBZF010000001">
    <property type="protein sequence ID" value="NYH94403.1"/>
    <property type="molecule type" value="Genomic_DNA"/>
</dbReference>
<proteinExistence type="predicted"/>
<gene>
    <name evidence="5" type="ORF">FHS75_000708</name>
</gene>
<organism evidence="5 6">
    <name type="scientific">Novosphingobium marinum</name>
    <dbReference type="NCBI Taxonomy" id="1514948"/>
    <lineage>
        <taxon>Bacteria</taxon>
        <taxon>Pseudomonadati</taxon>
        <taxon>Pseudomonadota</taxon>
        <taxon>Alphaproteobacteria</taxon>
        <taxon>Sphingomonadales</taxon>
        <taxon>Sphingomonadaceae</taxon>
        <taxon>Novosphingobium</taxon>
    </lineage>
</organism>
<reference evidence="5 6" key="1">
    <citation type="submission" date="2020-07" db="EMBL/GenBank/DDBJ databases">
        <title>Genomic Encyclopedia of Type Strains, Phase IV (KMG-IV): sequencing the most valuable type-strain genomes for metagenomic binning, comparative biology and taxonomic classification.</title>
        <authorList>
            <person name="Goeker M."/>
        </authorList>
    </citation>
    <scope>NUCLEOTIDE SEQUENCE [LARGE SCALE GENOMIC DNA]</scope>
    <source>
        <strain evidence="5 6">DSM 29043</strain>
    </source>
</reference>
<dbReference type="Pfam" id="PF13545">
    <property type="entry name" value="HTH_Crp_2"/>
    <property type="match status" value="1"/>
</dbReference>
<dbReference type="InterPro" id="IPR012318">
    <property type="entry name" value="HTH_CRP"/>
</dbReference>
<dbReference type="Gene3D" id="1.10.10.10">
    <property type="entry name" value="Winged helix-like DNA-binding domain superfamily/Winged helix DNA-binding domain"/>
    <property type="match status" value="1"/>
</dbReference>
<evidence type="ECO:0000313" key="6">
    <source>
        <dbReference type="Proteomes" id="UP000522081"/>
    </source>
</evidence>
<dbReference type="GO" id="GO:0003677">
    <property type="term" value="F:DNA binding"/>
    <property type="evidence" value="ECO:0007669"/>
    <property type="project" value="UniProtKB-KW"/>
</dbReference>
<dbReference type="AlphaFoldDB" id="A0A7Y9XW44"/>
<sequence>MADRPMSAFSDEPTLDGYIAKLEKRSEISPETKVAFCSLRAQRIELASHQDFIREGDAVDRCSFVEEGLVSRYKTMRDGGRQILSFHLPGDMIDLHASLLLVADHGVRTHVPTSILTVAASDILALAADYPELARAFWFDTLVDAAIFREWTLNVGRRSARQRVAHLLMELAHRYNQIGEGDGRRFPLQLIQADIADATGLSAVHVNRSLQYMRGERLIRTQGRMVEIEDREGLARLAEFDDRYLHPEGPRQHPRID</sequence>
<name>A0A7Y9XW44_9SPHN</name>
<dbReference type="SMART" id="SM00419">
    <property type="entry name" value="HTH_CRP"/>
    <property type="match status" value="1"/>
</dbReference>
<dbReference type="RefSeq" id="WP_179406324.1">
    <property type="nucleotide sequence ID" value="NZ_BMGF01000001.1"/>
</dbReference>
<keyword evidence="6" id="KW-1185">Reference proteome</keyword>
<keyword evidence="2" id="KW-0238">DNA-binding</keyword>
<dbReference type="InterPro" id="IPR018490">
    <property type="entry name" value="cNMP-bd_dom_sf"/>
</dbReference>
<dbReference type="PROSITE" id="PS51063">
    <property type="entry name" value="HTH_CRP_2"/>
    <property type="match status" value="1"/>
</dbReference>
<dbReference type="Pfam" id="PF00027">
    <property type="entry name" value="cNMP_binding"/>
    <property type="match status" value="1"/>
</dbReference>
<accession>A0A7Y9XW44</accession>
<evidence type="ECO:0000256" key="2">
    <source>
        <dbReference type="ARBA" id="ARBA00023125"/>
    </source>
</evidence>
<keyword evidence="3" id="KW-0804">Transcription</keyword>
<dbReference type="Proteomes" id="UP000522081">
    <property type="component" value="Unassembled WGS sequence"/>
</dbReference>
<feature type="domain" description="HTH crp-type" evidence="4">
    <location>
        <begin position="158"/>
        <end position="232"/>
    </location>
</feature>
<protein>
    <submittedName>
        <fullName evidence="5">CRP-like cAMP-binding protein</fullName>
    </submittedName>
</protein>
<evidence type="ECO:0000256" key="3">
    <source>
        <dbReference type="ARBA" id="ARBA00023163"/>
    </source>
</evidence>
<dbReference type="SUPFAM" id="SSF51206">
    <property type="entry name" value="cAMP-binding domain-like"/>
    <property type="match status" value="1"/>
</dbReference>
<dbReference type="SUPFAM" id="SSF46785">
    <property type="entry name" value="Winged helix' DNA-binding domain"/>
    <property type="match status" value="1"/>
</dbReference>
<dbReference type="InterPro" id="IPR036390">
    <property type="entry name" value="WH_DNA-bd_sf"/>
</dbReference>
<dbReference type="GO" id="GO:0006355">
    <property type="term" value="P:regulation of DNA-templated transcription"/>
    <property type="evidence" value="ECO:0007669"/>
    <property type="project" value="InterPro"/>
</dbReference>
<evidence type="ECO:0000259" key="4">
    <source>
        <dbReference type="PROSITE" id="PS51063"/>
    </source>
</evidence>
<comment type="caution">
    <text evidence="5">The sequence shown here is derived from an EMBL/GenBank/DDBJ whole genome shotgun (WGS) entry which is preliminary data.</text>
</comment>
<dbReference type="InterPro" id="IPR014710">
    <property type="entry name" value="RmlC-like_jellyroll"/>
</dbReference>